<feature type="region of interest" description="Disordered" evidence="1">
    <location>
        <begin position="579"/>
        <end position="652"/>
    </location>
</feature>
<dbReference type="EMBL" id="BLZA01000010">
    <property type="protein sequence ID" value="GHJ84999.1"/>
    <property type="molecule type" value="Genomic_DNA"/>
</dbReference>
<accession>A0A8H3YD71</accession>
<feature type="region of interest" description="Disordered" evidence="1">
    <location>
        <begin position="179"/>
        <end position="202"/>
    </location>
</feature>
<protein>
    <submittedName>
        <fullName evidence="3">Uncharacterized protein</fullName>
    </submittedName>
</protein>
<feature type="compositionally biased region" description="Low complexity" evidence="1">
    <location>
        <begin position="629"/>
        <end position="652"/>
    </location>
</feature>
<dbReference type="Proteomes" id="UP000620104">
    <property type="component" value="Unassembled WGS sequence"/>
</dbReference>
<feature type="compositionally biased region" description="Low complexity" evidence="1">
    <location>
        <begin position="489"/>
        <end position="503"/>
    </location>
</feature>
<feature type="region of interest" description="Disordered" evidence="1">
    <location>
        <begin position="947"/>
        <end position="966"/>
    </location>
</feature>
<sequence>MRVLAYCLALVCLCPVGYATPLPGAFKGVSGQSHSSDVEADQVGHDLSVDDRATTEQVINETEQAMIDAMVSNSFATASDIDNSTIINIDPLSTGTTTVPNYSPFIGTLPAATDAMSPMLSSSLRSRRSRPRRLDAGNVNAYGVAETVADLLAGPYAGYTVGFQVKKLNDEWESALAEHEEQSDGGWERDASDAGTVHKQGDMSQDVGWCSRGFASRLRSKCATTQAEVETAKRIAVDAAAGQQAVEAELSACSATKDEIIHLNAELAMVMERDNAKAASERRAIEEKLSACSASNHEIIQLNTELTTEMERDKAKAASERQAVEEKLSACSASKHDIIQLNTDLTRVMERDKAKAASERRAVEEKLSACSRERKRSAGQLEYSTDQVAALSKQLIIDNDLAVTERKRLQDEIAFIKTIVKVLQVIIVFLLLLLFRLCCRWASGLGPELTGEEDDDDADEVEKGLFNRHQAPVTSHITTTRCASDNDHTSTSTTSDDAPAASSPTKLITVDNEANIAFTNTSQDRPDTVPSPYEAFEGSHSDLSEAVSPVPSAVLHAPAVESWGSALAIALVNAPARTPASAPATAPAKAPAKVPGSAATSAPTSTQTKAPAAVSDKAAAKAPGSVLGSIPGSAATSAPTSTHTKAPAAVSDKAAAKAPGSVLGSIPGSAAANAPISTQAKALAAVSKVSPAQILDEDQRPWETVLSKRDKAASKKKAAKETAQRVERERKRTNPTRRLPDEKAHLLIPPAIRMRAYDIQGNSRESSPKPVITPAAIANNAASAEKSTWKLSRIESEKRIWRLSSVKDIEQTQNRLLAAINDATASVISSAASRNVCAGFEKASKQHVRSAPRTVVSVWPKLAENDDKTLPDVSVESHNPEPLAKTPTPSRGDVSSKTHPVIDTATVDANVVKVMPAPSSPVMSEREAVVPSNGSPVAAGVQDRAMDAPLSPAPQAGQTLPNTTPLHDVNIAPELVVLPKSVVSQLSNSDAPSILDAPSAPHALSVPDAPCVDDASSVPDDPYIPDAPSDPDAPSGPDAPRSPGAVSVPNASVVPDTLSVPDVASVNDAPSGPDAPSVPDVASVNDAASGPDAPSTDVPSVPDAPTVPDASVPGTPSDSDATKVSDATIVPDNAEDPGTAAPPSSPPAPRVKTRGGKAEKKKKITYSGTAVRDVTDAAAWCLWRLARSSPGSYPELDQLQADASLNPTKIAGMALYQLLESAKPDKPEYVSSAVLETRLPSIVKSDSTLLAIKPKREDLPACTRFNANPFKARLPQAGRVRYPKLEEAGDLVLELGNQSRTVLQNAVVAPTSASKRASVAATRACDLLLLGLPRGKKLGNRVTELLQWMKNMPKESEL</sequence>
<feature type="compositionally biased region" description="Low complexity" evidence="1">
    <location>
        <begin position="1019"/>
        <end position="1043"/>
    </location>
</feature>
<feature type="region of interest" description="Disordered" evidence="1">
    <location>
        <begin position="476"/>
        <end position="506"/>
    </location>
</feature>
<dbReference type="OrthoDB" id="9905114at2759"/>
<feature type="compositionally biased region" description="Low complexity" evidence="1">
    <location>
        <begin position="579"/>
        <end position="622"/>
    </location>
</feature>
<gene>
    <name evidence="3" type="ORF">NliqN6_1401</name>
</gene>
<feature type="compositionally biased region" description="Polar residues" evidence="1">
    <location>
        <begin position="956"/>
        <end position="965"/>
    </location>
</feature>
<reference evidence="3" key="1">
    <citation type="submission" date="2020-07" db="EMBL/GenBank/DDBJ databases">
        <title>Draft Genome Sequence of a Deep-Sea Yeast, Naganishia (Cryptococcus) liquefaciens strain N6.</title>
        <authorList>
            <person name="Han Y.W."/>
            <person name="Kajitani R."/>
            <person name="Morimoto H."/>
            <person name="Parhat M."/>
            <person name="Tsubouchi H."/>
            <person name="Bakenova O."/>
            <person name="Ogata M."/>
            <person name="Argunhan B."/>
            <person name="Aoki R."/>
            <person name="Kajiwara S."/>
            <person name="Itoh T."/>
            <person name="Iwasaki H."/>
        </authorList>
    </citation>
    <scope>NUCLEOTIDE SEQUENCE</scope>
    <source>
        <strain evidence="3">N6</strain>
    </source>
</reference>
<feature type="compositionally biased region" description="Polar residues" evidence="1">
    <location>
        <begin position="887"/>
        <end position="897"/>
    </location>
</feature>
<feature type="region of interest" description="Disordered" evidence="1">
    <location>
        <begin position="867"/>
        <end position="897"/>
    </location>
</feature>
<organism evidence="3 4">
    <name type="scientific">Naganishia liquefaciens</name>
    <dbReference type="NCBI Taxonomy" id="104408"/>
    <lineage>
        <taxon>Eukaryota</taxon>
        <taxon>Fungi</taxon>
        <taxon>Dikarya</taxon>
        <taxon>Basidiomycota</taxon>
        <taxon>Agaricomycotina</taxon>
        <taxon>Tremellomycetes</taxon>
        <taxon>Filobasidiales</taxon>
        <taxon>Filobasidiaceae</taxon>
        <taxon>Naganishia</taxon>
    </lineage>
</organism>
<feature type="region of interest" description="Disordered" evidence="1">
    <location>
        <begin position="518"/>
        <end position="540"/>
    </location>
</feature>
<feature type="compositionally biased region" description="Basic and acidic residues" evidence="1">
    <location>
        <begin position="179"/>
        <end position="192"/>
    </location>
</feature>
<keyword evidence="4" id="KW-1185">Reference proteome</keyword>
<feature type="chain" id="PRO_5034856643" evidence="2">
    <location>
        <begin position="20"/>
        <end position="1358"/>
    </location>
</feature>
<feature type="compositionally biased region" description="Basic residues" evidence="1">
    <location>
        <begin position="1151"/>
        <end position="1163"/>
    </location>
</feature>
<feature type="signal peptide" evidence="2">
    <location>
        <begin position="1"/>
        <end position="19"/>
    </location>
</feature>
<feature type="region of interest" description="Disordered" evidence="1">
    <location>
        <begin position="919"/>
        <end position="939"/>
    </location>
</feature>
<feature type="region of interest" description="Disordered" evidence="1">
    <location>
        <begin position="705"/>
        <end position="739"/>
    </location>
</feature>
<name>A0A8H3YD71_9TREE</name>
<evidence type="ECO:0000313" key="4">
    <source>
        <dbReference type="Proteomes" id="UP000620104"/>
    </source>
</evidence>
<comment type="caution">
    <text evidence="3">The sequence shown here is derived from an EMBL/GenBank/DDBJ whole genome shotgun (WGS) entry which is preliminary data.</text>
</comment>
<keyword evidence="2" id="KW-0732">Signal</keyword>
<evidence type="ECO:0000313" key="3">
    <source>
        <dbReference type="EMBL" id="GHJ84999.1"/>
    </source>
</evidence>
<proteinExistence type="predicted"/>
<feature type="region of interest" description="Disordered" evidence="1">
    <location>
        <begin position="999"/>
        <end position="1163"/>
    </location>
</feature>
<evidence type="ECO:0000256" key="2">
    <source>
        <dbReference type="SAM" id="SignalP"/>
    </source>
</evidence>
<evidence type="ECO:0000256" key="1">
    <source>
        <dbReference type="SAM" id="MobiDB-lite"/>
    </source>
</evidence>